<keyword evidence="3" id="KW-1185">Reference proteome</keyword>
<dbReference type="PANTHER" id="PTHR46082:SF6">
    <property type="entry name" value="AAA+ ATPASE DOMAIN-CONTAINING PROTEIN-RELATED"/>
    <property type="match status" value="1"/>
</dbReference>
<evidence type="ECO:0008006" key="4">
    <source>
        <dbReference type="Google" id="ProtNLM"/>
    </source>
</evidence>
<comment type="caution">
    <text evidence="2">The sequence shown here is derived from an EMBL/GenBank/DDBJ whole genome shotgun (WGS) entry which is preliminary data.</text>
</comment>
<feature type="region of interest" description="Disordered" evidence="1">
    <location>
        <begin position="422"/>
        <end position="442"/>
    </location>
</feature>
<accession>A0A9P1MCX7</accession>
<dbReference type="OrthoDB" id="427518at2759"/>
<reference evidence="2" key="1">
    <citation type="submission" date="2022-11" db="EMBL/GenBank/DDBJ databases">
        <authorList>
            <person name="Scott C."/>
            <person name="Bruce N."/>
        </authorList>
    </citation>
    <scope>NUCLEOTIDE SEQUENCE</scope>
</reference>
<dbReference type="AlphaFoldDB" id="A0A9P1MCX7"/>
<dbReference type="Pfam" id="PF13374">
    <property type="entry name" value="TPR_10"/>
    <property type="match status" value="1"/>
</dbReference>
<dbReference type="Proteomes" id="UP000838763">
    <property type="component" value="Unassembled WGS sequence"/>
</dbReference>
<feature type="compositionally biased region" description="Low complexity" evidence="1">
    <location>
        <begin position="20"/>
        <end position="34"/>
    </location>
</feature>
<name>A0A9P1MCX7_9PEZI</name>
<proteinExistence type="predicted"/>
<feature type="region of interest" description="Disordered" evidence="1">
    <location>
        <begin position="12"/>
        <end position="36"/>
    </location>
</feature>
<protein>
    <recommendedName>
        <fullName evidence="4">NB-ARC domain-containing protein</fullName>
    </recommendedName>
</protein>
<dbReference type="InterPro" id="IPR027417">
    <property type="entry name" value="P-loop_NTPase"/>
</dbReference>
<dbReference type="InterPro" id="IPR053137">
    <property type="entry name" value="NLR-like"/>
</dbReference>
<evidence type="ECO:0000256" key="1">
    <source>
        <dbReference type="SAM" id="MobiDB-lite"/>
    </source>
</evidence>
<dbReference type="Gene3D" id="3.40.50.300">
    <property type="entry name" value="P-loop containing nucleotide triphosphate hydrolases"/>
    <property type="match status" value="1"/>
</dbReference>
<dbReference type="SUPFAM" id="SSF48452">
    <property type="entry name" value="TPR-like"/>
    <property type="match status" value="2"/>
</dbReference>
<sequence length="855" mass="95743">MRKILPSHFRRRKGAEELTSDASSAATPSASNKSFPSGIKPLYTPNDAVVDIVFIHGLTGDRERTWTAHDADEPWPKTLLPSQLPKARTLTYGYDAYVTNWTGVVAQSRVHNHAWGLLTSLATYREQDDSALTLSSQKSEDRFRKILHLTLGIAFLGTPHQGAGLAIWAEMISRALGIIKKTNTKIVAVLKQDSEVLARIQDGFHTIVHERSKQGKPIEITCFFEELPYRASGRNHMDIARFSSSDDTGFQAICGELRAWTKGIATSTVVQRGNDPAVEPNQIPTDVPCNRNPDFVGRTEILEQLRQQLGHERDQTRGKWHLRAAIHGLGGIGKTQIALEYVYRLQEALPAISIFWVHASNVERFQQSYAEIAKRCQIPGYDDPKANLLQLVKEWLSRKECGHWFMVVDNADDTHLFFANRSAEREGEGEGENEGEKSNHGGNLGRYLPECCHGSILITTRNKEAGSRLRKGKYPTEIGGMEIEHATRLLQTKFEGADFDLDSLPSLILRLEGLPLALVQAAAYILEKSITVDEYLALLGECDQTMIDCLSEEFETDARDEETPRAVAETWILSFEQIRHRNILAADLLSLMSFFDRQAIPKEFLASYSQQLREEAVTEKQLTDALGLLRAFSFITQDTGHGRWDEAEVMAQQVMDIYKAKFGQDHPYTLYSMSELVAIYHSQSRWDEAEQLGLQMVKGGKAEFGEDHWFTLNGMGGVAAIYQEQGRWKEAQELAEYVLGILEAKLGEDHPFTLNSMGSLGAIYWGQGRFAEAEALELRTLEIRKVKFGEDHPDTLSNMLNLAYTWKSQGRLPEALELMKACAISRQRVLGPDHPDTRAVVAALAGWPSQNAGSG</sequence>
<dbReference type="Gene3D" id="1.25.40.10">
    <property type="entry name" value="Tetratricopeptide repeat domain"/>
    <property type="match status" value="2"/>
</dbReference>
<evidence type="ECO:0000313" key="2">
    <source>
        <dbReference type="EMBL" id="CAI4218829.1"/>
    </source>
</evidence>
<feature type="compositionally biased region" description="Basic and acidic residues" evidence="1">
    <location>
        <begin position="422"/>
        <end position="439"/>
    </location>
</feature>
<dbReference type="PANTHER" id="PTHR46082">
    <property type="entry name" value="ATP/GTP-BINDING PROTEIN-RELATED"/>
    <property type="match status" value="1"/>
</dbReference>
<dbReference type="Pfam" id="PF13424">
    <property type="entry name" value="TPR_12"/>
    <property type="match status" value="2"/>
</dbReference>
<evidence type="ECO:0000313" key="3">
    <source>
        <dbReference type="Proteomes" id="UP000838763"/>
    </source>
</evidence>
<organism evidence="2 3">
    <name type="scientific">Parascedosporium putredinis</name>
    <dbReference type="NCBI Taxonomy" id="1442378"/>
    <lineage>
        <taxon>Eukaryota</taxon>
        <taxon>Fungi</taxon>
        <taxon>Dikarya</taxon>
        <taxon>Ascomycota</taxon>
        <taxon>Pezizomycotina</taxon>
        <taxon>Sordariomycetes</taxon>
        <taxon>Hypocreomycetidae</taxon>
        <taxon>Microascales</taxon>
        <taxon>Microascaceae</taxon>
        <taxon>Parascedosporium</taxon>
    </lineage>
</organism>
<gene>
    <name evidence="2" type="ORF">PPNO1_LOCUS8403</name>
</gene>
<dbReference type="InterPro" id="IPR011990">
    <property type="entry name" value="TPR-like_helical_dom_sf"/>
</dbReference>
<dbReference type="SUPFAM" id="SSF52540">
    <property type="entry name" value="P-loop containing nucleoside triphosphate hydrolases"/>
    <property type="match status" value="1"/>
</dbReference>
<dbReference type="EMBL" id="CALLCH030000018">
    <property type="protein sequence ID" value="CAI4218829.1"/>
    <property type="molecule type" value="Genomic_DNA"/>
</dbReference>